<evidence type="ECO:0000259" key="7">
    <source>
        <dbReference type="SMART" id="SM00387"/>
    </source>
</evidence>
<sequence length="766" mass="83412">MKKEQRRSIRARLVALALIPSTALLALWIAITSVLVGDMVDLRRSAAFTDTIGMPVLSVITDLQAERRATMEYIAGDRTGRVDYRAGVQEARDRTDQTIDDFAGALGRVPDRALPSTAHSRIETFEDYLASLPLHRAAMDAIAPSRAGGSHPFDMAIEAGLLIWDVQVEISDPALSQQARSLTSLMRARELLSQEDALIVHAVTADSFTITDHADFSRAVGAQRYLYTQIAPELSPQERAAYDEVTGTAFYRTVRELENDVITGGPLQTGLPVNSQVWKNARVSVDLDFQRVERDQTDAVLEQGRQASVELMIGVVAVSTMALAVVVASLLFSLRVVRALGQRLNTLRDATLDYAHTRLPDITRRLRAGEQVDIVADAPMLSTGPRDEIGQVTEAFNLAQRAAVESAAEEARLRAGVRNVFRNVARRAQTLLHRQLGLLDTLEQSETQPAVLESLFKIDHLSTQMRRNADNLMLLTDDRTLVRRSEEPLPLGHAVRAASSEIEAYARVKLLTTTEAALRGPVAADVVRLLAELLDNATVFSPPHTPVMVRAEALSNGYYSLEVEDRGLGMTAEGYTEANELLKGTSEGFSLADMREDSRLGLIVIATLAQRHRLKVTLRPSPYNGTQAIVVLPPEVIAEPGTATAAPALPARLTESPTGPPPPAPTALMPARPATPAPRRSAPAPRTTAESTYKGLPRRVRGTKGTPDSAPAPQPDPVVERAPVRPHPPARERSLEEIRAMMSSFQQGTRHGRTGSGSDHHTTEGR</sequence>
<dbReference type="InterPro" id="IPR036890">
    <property type="entry name" value="HATPase_C_sf"/>
</dbReference>
<dbReference type="InterPro" id="IPR003594">
    <property type="entry name" value="HATPase_dom"/>
</dbReference>
<dbReference type="GO" id="GO:0005886">
    <property type="term" value="C:plasma membrane"/>
    <property type="evidence" value="ECO:0007669"/>
    <property type="project" value="TreeGrafter"/>
</dbReference>
<name>A0A9W6UGN0_9ACTN</name>
<gene>
    <name evidence="8" type="ORF">Nans01_01030</name>
</gene>
<accession>A0A9W6UGN0</accession>
<dbReference type="InterPro" id="IPR050428">
    <property type="entry name" value="TCS_sensor_his_kinase"/>
</dbReference>
<dbReference type="EMBL" id="BSQG01000001">
    <property type="protein sequence ID" value="GLU45752.1"/>
    <property type="molecule type" value="Genomic_DNA"/>
</dbReference>
<evidence type="ECO:0000256" key="6">
    <source>
        <dbReference type="SAM" id="MobiDB-lite"/>
    </source>
</evidence>
<dbReference type="InterPro" id="IPR013587">
    <property type="entry name" value="Nitrate/nitrite_sensing"/>
</dbReference>
<keyword evidence="4" id="KW-0808">Transferase</keyword>
<feature type="region of interest" description="Disordered" evidence="6">
    <location>
        <begin position="651"/>
        <end position="766"/>
    </location>
</feature>
<dbReference type="SUPFAM" id="SSF55874">
    <property type="entry name" value="ATPase domain of HSP90 chaperone/DNA topoisomerase II/histidine kinase"/>
    <property type="match status" value="1"/>
</dbReference>
<evidence type="ECO:0000256" key="1">
    <source>
        <dbReference type="ARBA" id="ARBA00000085"/>
    </source>
</evidence>
<organism evidence="8 9">
    <name type="scientific">Nocardiopsis ansamitocini</name>
    <dbReference type="NCBI Taxonomy" id="1670832"/>
    <lineage>
        <taxon>Bacteria</taxon>
        <taxon>Bacillati</taxon>
        <taxon>Actinomycetota</taxon>
        <taxon>Actinomycetes</taxon>
        <taxon>Streptosporangiales</taxon>
        <taxon>Nocardiopsidaceae</taxon>
        <taxon>Nocardiopsis</taxon>
    </lineage>
</organism>
<dbReference type="EC" id="2.7.13.3" evidence="2"/>
<evidence type="ECO:0000256" key="5">
    <source>
        <dbReference type="ARBA" id="ARBA00022777"/>
    </source>
</evidence>
<proteinExistence type="predicted"/>
<evidence type="ECO:0000256" key="4">
    <source>
        <dbReference type="ARBA" id="ARBA00022679"/>
    </source>
</evidence>
<dbReference type="SMART" id="SM00387">
    <property type="entry name" value="HATPase_c"/>
    <property type="match status" value="1"/>
</dbReference>
<dbReference type="PANTHER" id="PTHR45436">
    <property type="entry name" value="SENSOR HISTIDINE KINASE YKOH"/>
    <property type="match status" value="1"/>
</dbReference>
<feature type="compositionally biased region" description="Basic and acidic residues" evidence="6">
    <location>
        <begin position="718"/>
        <end position="739"/>
    </location>
</feature>
<dbReference type="GO" id="GO:0000160">
    <property type="term" value="P:phosphorelay signal transduction system"/>
    <property type="evidence" value="ECO:0007669"/>
    <property type="project" value="TreeGrafter"/>
</dbReference>
<dbReference type="GO" id="GO:0004673">
    <property type="term" value="F:protein histidine kinase activity"/>
    <property type="evidence" value="ECO:0007669"/>
    <property type="project" value="UniProtKB-EC"/>
</dbReference>
<evidence type="ECO:0000256" key="3">
    <source>
        <dbReference type="ARBA" id="ARBA00022553"/>
    </source>
</evidence>
<dbReference type="Pfam" id="PF02518">
    <property type="entry name" value="HATPase_c"/>
    <property type="match status" value="1"/>
</dbReference>
<reference evidence="8" key="1">
    <citation type="submission" date="2023-02" db="EMBL/GenBank/DDBJ databases">
        <title>Nocardiopsis ansamitocini NBRC 112285.</title>
        <authorList>
            <person name="Ichikawa N."/>
            <person name="Sato H."/>
            <person name="Tonouchi N."/>
        </authorList>
    </citation>
    <scope>NUCLEOTIDE SEQUENCE</scope>
    <source>
        <strain evidence="8">NBRC 112285</strain>
    </source>
</reference>
<feature type="domain" description="Histidine kinase/HSP90-like ATPase" evidence="7">
    <location>
        <begin position="524"/>
        <end position="636"/>
    </location>
</feature>
<evidence type="ECO:0000256" key="2">
    <source>
        <dbReference type="ARBA" id="ARBA00012438"/>
    </source>
</evidence>
<keyword evidence="9" id="KW-1185">Reference proteome</keyword>
<keyword evidence="3" id="KW-0597">Phosphoprotein</keyword>
<protein>
    <recommendedName>
        <fullName evidence="2">histidine kinase</fullName>
        <ecNumber evidence="2">2.7.13.3</ecNumber>
    </recommendedName>
</protein>
<keyword evidence="5 8" id="KW-0418">Kinase</keyword>
<comment type="catalytic activity">
    <reaction evidence="1">
        <text>ATP + protein L-histidine = ADP + protein N-phospho-L-histidine.</text>
        <dbReference type="EC" id="2.7.13.3"/>
    </reaction>
</comment>
<dbReference type="Pfam" id="PF08376">
    <property type="entry name" value="NIT"/>
    <property type="match status" value="1"/>
</dbReference>
<feature type="compositionally biased region" description="Low complexity" evidence="6">
    <location>
        <begin position="666"/>
        <end position="689"/>
    </location>
</feature>
<dbReference type="PANTHER" id="PTHR45436:SF5">
    <property type="entry name" value="SENSOR HISTIDINE KINASE TRCS"/>
    <property type="match status" value="1"/>
</dbReference>
<dbReference type="Proteomes" id="UP001165092">
    <property type="component" value="Unassembled WGS sequence"/>
</dbReference>
<dbReference type="Gene3D" id="3.30.565.10">
    <property type="entry name" value="Histidine kinase-like ATPase, C-terminal domain"/>
    <property type="match status" value="1"/>
</dbReference>
<dbReference type="RefSeq" id="WP_285756639.1">
    <property type="nucleotide sequence ID" value="NZ_BSQG01000001.1"/>
</dbReference>
<dbReference type="AlphaFoldDB" id="A0A9W6UGN0"/>
<evidence type="ECO:0000313" key="9">
    <source>
        <dbReference type="Proteomes" id="UP001165092"/>
    </source>
</evidence>
<evidence type="ECO:0000313" key="8">
    <source>
        <dbReference type="EMBL" id="GLU45752.1"/>
    </source>
</evidence>
<comment type="caution">
    <text evidence="8">The sequence shown here is derived from an EMBL/GenBank/DDBJ whole genome shotgun (WGS) entry which is preliminary data.</text>
</comment>